<reference evidence="2" key="1">
    <citation type="journal article" date="2022" name="Mol. Ecol. Resour.">
        <title>The genomes of chicory, endive, great burdock and yacon provide insights into Asteraceae palaeo-polyploidization history and plant inulin production.</title>
        <authorList>
            <person name="Fan W."/>
            <person name="Wang S."/>
            <person name="Wang H."/>
            <person name="Wang A."/>
            <person name="Jiang F."/>
            <person name="Liu H."/>
            <person name="Zhao H."/>
            <person name="Xu D."/>
            <person name="Zhang Y."/>
        </authorList>
    </citation>
    <scope>NUCLEOTIDE SEQUENCE [LARGE SCALE GENOMIC DNA]</scope>
    <source>
        <strain evidence="2">cv. Punajuju</strain>
    </source>
</reference>
<dbReference type="EMBL" id="CM042012">
    <property type="protein sequence ID" value="KAI3753114.1"/>
    <property type="molecule type" value="Genomic_DNA"/>
</dbReference>
<evidence type="ECO:0000313" key="1">
    <source>
        <dbReference type="EMBL" id="KAI3753114.1"/>
    </source>
</evidence>
<protein>
    <submittedName>
        <fullName evidence="1">Uncharacterized protein</fullName>
    </submittedName>
</protein>
<comment type="caution">
    <text evidence="1">The sequence shown here is derived from an EMBL/GenBank/DDBJ whole genome shotgun (WGS) entry which is preliminary data.</text>
</comment>
<gene>
    <name evidence="1" type="ORF">L2E82_25159</name>
</gene>
<dbReference type="Proteomes" id="UP001055811">
    <property type="component" value="Linkage Group LG04"/>
</dbReference>
<sequence>MEAIVEADLGSLSDKIKPPRLEDAGLEDCALPPDSIQEAFEKAATVVHSQIFHDSDDESQGDCINDPWTDHGSSGDILAGIMTGVDPANTYAPKKCGELIEVTGDVVVTGGREDMLDKVVQLEVPDVAEKSCVDGLQGLKIDDKEGNIEIKGK</sequence>
<accession>A0ACB9E289</accession>
<reference evidence="1 2" key="2">
    <citation type="journal article" date="2022" name="Mol. Ecol. Resour.">
        <title>The genomes of chicory, endive, great burdock and yacon provide insights into Asteraceae paleo-polyploidization history and plant inulin production.</title>
        <authorList>
            <person name="Fan W."/>
            <person name="Wang S."/>
            <person name="Wang H."/>
            <person name="Wang A."/>
            <person name="Jiang F."/>
            <person name="Liu H."/>
            <person name="Zhao H."/>
            <person name="Xu D."/>
            <person name="Zhang Y."/>
        </authorList>
    </citation>
    <scope>NUCLEOTIDE SEQUENCE [LARGE SCALE GENOMIC DNA]</scope>
    <source>
        <strain evidence="2">cv. Punajuju</strain>
        <tissue evidence="1">Leaves</tissue>
    </source>
</reference>
<keyword evidence="2" id="KW-1185">Reference proteome</keyword>
<evidence type="ECO:0000313" key="2">
    <source>
        <dbReference type="Proteomes" id="UP001055811"/>
    </source>
</evidence>
<name>A0ACB9E289_CICIN</name>
<proteinExistence type="predicted"/>
<organism evidence="1 2">
    <name type="scientific">Cichorium intybus</name>
    <name type="common">Chicory</name>
    <dbReference type="NCBI Taxonomy" id="13427"/>
    <lineage>
        <taxon>Eukaryota</taxon>
        <taxon>Viridiplantae</taxon>
        <taxon>Streptophyta</taxon>
        <taxon>Embryophyta</taxon>
        <taxon>Tracheophyta</taxon>
        <taxon>Spermatophyta</taxon>
        <taxon>Magnoliopsida</taxon>
        <taxon>eudicotyledons</taxon>
        <taxon>Gunneridae</taxon>
        <taxon>Pentapetalae</taxon>
        <taxon>asterids</taxon>
        <taxon>campanulids</taxon>
        <taxon>Asterales</taxon>
        <taxon>Asteraceae</taxon>
        <taxon>Cichorioideae</taxon>
        <taxon>Cichorieae</taxon>
        <taxon>Cichoriinae</taxon>
        <taxon>Cichorium</taxon>
    </lineage>
</organism>